<keyword evidence="1" id="KW-0812">Transmembrane</keyword>
<gene>
    <name evidence="3" type="ORF">CLV63_112169</name>
</gene>
<keyword evidence="1" id="KW-0472">Membrane</keyword>
<accession>A0A2P8DGD7</accession>
<dbReference type="AlphaFoldDB" id="A0A2P8DGD7"/>
<feature type="transmembrane region" description="Helical" evidence="1">
    <location>
        <begin position="89"/>
        <end position="108"/>
    </location>
</feature>
<dbReference type="RefSeq" id="WP_106584241.1">
    <property type="nucleotide sequence ID" value="NZ_PYGA01000012.1"/>
</dbReference>
<feature type="domain" description="CAAX prenyl protease 2/Lysostaphin resistance protein A-like" evidence="2">
    <location>
        <begin position="139"/>
        <end position="224"/>
    </location>
</feature>
<evidence type="ECO:0000256" key="1">
    <source>
        <dbReference type="SAM" id="Phobius"/>
    </source>
</evidence>
<dbReference type="GO" id="GO:0080120">
    <property type="term" value="P:CAAX-box protein maturation"/>
    <property type="evidence" value="ECO:0007669"/>
    <property type="project" value="UniProtKB-ARBA"/>
</dbReference>
<feature type="transmembrane region" description="Helical" evidence="1">
    <location>
        <begin position="51"/>
        <end position="77"/>
    </location>
</feature>
<keyword evidence="1" id="KW-1133">Transmembrane helix</keyword>
<keyword evidence="4" id="KW-1185">Reference proteome</keyword>
<dbReference type="GO" id="GO:0006508">
    <property type="term" value="P:proteolysis"/>
    <property type="evidence" value="ECO:0007669"/>
    <property type="project" value="UniProtKB-KW"/>
</dbReference>
<dbReference type="Proteomes" id="UP000240542">
    <property type="component" value="Unassembled WGS sequence"/>
</dbReference>
<comment type="caution">
    <text evidence="3">The sequence shown here is derived from an EMBL/GenBank/DDBJ whole genome shotgun (WGS) entry which is preliminary data.</text>
</comment>
<feature type="transmembrane region" description="Helical" evidence="1">
    <location>
        <begin position="194"/>
        <end position="220"/>
    </location>
</feature>
<evidence type="ECO:0000259" key="2">
    <source>
        <dbReference type="Pfam" id="PF02517"/>
    </source>
</evidence>
<feature type="transmembrane region" description="Helical" evidence="1">
    <location>
        <begin position="12"/>
        <end position="30"/>
    </location>
</feature>
<name>A0A2P8DGD7_9ACTN</name>
<evidence type="ECO:0000313" key="4">
    <source>
        <dbReference type="Proteomes" id="UP000240542"/>
    </source>
</evidence>
<dbReference type="OrthoDB" id="2357478at2"/>
<keyword evidence="3" id="KW-0645">Protease</keyword>
<dbReference type="GO" id="GO:0004175">
    <property type="term" value="F:endopeptidase activity"/>
    <property type="evidence" value="ECO:0007669"/>
    <property type="project" value="UniProtKB-ARBA"/>
</dbReference>
<reference evidence="3 4" key="1">
    <citation type="submission" date="2018-03" db="EMBL/GenBank/DDBJ databases">
        <title>Genomic Encyclopedia of Archaeal and Bacterial Type Strains, Phase II (KMG-II): from individual species to whole genera.</title>
        <authorList>
            <person name="Goeker M."/>
        </authorList>
    </citation>
    <scope>NUCLEOTIDE SEQUENCE [LARGE SCALE GENOMIC DNA]</scope>
    <source>
        <strain evidence="3 4">DSM 45312</strain>
    </source>
</reference>
<protein>
    <submittedName>
        <fullName evidence="3">CAAX prenyl protease-like protein</fullName>
    </submittedName>
</protein>
<keyword evidence="3" id="KW-0378">Hydrolase</keyword>
<sequence length="247" mass="25964">MTITPEFSTTGMVLAGLLAAYAAIGEPLLGHRMYDRLRQRRPHDPRALIRYYAETIAFWCVVAVLIGAAVAASPGLAAADVGLRLPDDLVFSVALAAAIVAVVVWVTIGLRRRARQGHPVPGLEKVEAMLPRTATERGMATAVAVLDGVVGEILYRGLLIAFGVGVLGLNLYVAAALALAVFALAGVYQGRTGVVAFALMGFAPTALYLLTGSLLLPIVFHTLLSLRDLVFLPAPEDTEPQPQAGAA</sequence>
<dbReference type="EMBL" id="PYGA01000012">
    <property type="protein sequence ID" value="PSK96285.1"/>
    <property type="molecule type" value="Genomic_DNA"/>
</dbReference>
<organism evidence="3 4">
    <name type="scientific">Murinocardiopsis flavida</name>
    <dbReference type="NCBI Taxonomy" id="645275"/>
    <lineage>
        <taxon>Bacteria</taxon>
        <taxon>Bacillati</taxon>
        <taxon>Actinomycetota</taxon>
        <taxon>Actinomycetes</taxon>
        <taxon>Streptosporangiales</taxon>
        <taxon>Nocardiopsidaceae</taxon>
        <taxon>Murinocardiopsis</taxon>
    </lineage>
</organism>
<dbReference type="Pfam" id="PF02517">
    <property type="entry name" value="Rce1-like"/>
    <property type="match status" value="1"/>
</dbReference>
<dbReference type="InterPro" id="IPR003675">
    <property type="entry name" value="Rce1/LyrA-like_dom"/>
</dbReference>
<evidence type="ECO:0000313" key="3">
    <source>
        <dbReference type="EMBL" id="PSK96285.1"/>
    </source>
</evidence>
<feature type="transmembrane region" description="Helical" evidence="1">
    <location>
        <begin position="158"/>
        <end position="188"/>
    </location>
</feature>
<proteinExistence type="predicted"/>